<feature type="domain" description="Histidine kinase" evidence="11">
    <location>
        <begin position="737"/>
        <end position="947"/>
    </location>
</feature>
<evidence type="ECO:0000259" key="11">
    <source>
        <dbReference type="PROSITE" id="PS50109"/>
    </source>
</evidence>
<evidence type="ECO:0000256" key="2">
    <source>
        <dbReference type="ARBA" id="ARBA00004370"/>
    </source>
</evidence>
<dbReference type="SUPFAM" id="SSF55874">
    <property type="entry name" value="ATPase domain of HSP90 chaperone/DNA topoisomerase II/histidine kinase"/>
    <property type="match status" value="1"/>
</dbReference>
<name>A0A1M5Q1Q8_9FLAO</name>
<feature type="domain" description="PAC" evidence="13">
    <location>
        <begin position="377"/>
        <end position="429"/>
    </location>
</feature>
<dbReference type="Pfam" id="PF02518">
    <property type="entry name" value="HATPase_c"/>
    <property type="match status" value="1"/>
</dbReference>
<keyword evidence="4" id="KW-0597">Phosphoprotein</keyword>
<keyword evidence="7" id="KW-0418">Kinase</keyword>
<reference evidence="16" key="2">
    <citation type="submission" date="2016-11" db="EMBL/GenBank/DDBJ databases">
        <authorList>
            <person name="Jaros S."/>
            <person name="Januszkiewicz K."/>
            <person name="Wedrychowicz H."/>
        </authorList>
    </citation>
    <scope>NUCLEOTIDE SEQUENCE [LARGE SCALE GENOMIC DNA]</scope>
    <source>
        <strain evidence="16">DSM 19729</strain>
    </source>
</reference>
<evidence type="ECO:0000256" key="1">
    <source>
        <dbReference type="ARBA" id="ARBA00000085"/>
    </source>
</evidence>
<gene>
    <name evidence="15" type="ORF">BC624_10733</name>
    <name evidence="16" type="ORF">SAMN05443373_10733</name>
</gene>
<evidence type="ECO:0000313" key="15">
    <source>
        <dbReference type="EMBL" id="PRZ22033.1"/>
    </source>
</evidence>
<dbReference type="InterPro" id="IPR006189">
    <property type="entry name" value="CHASE_dom"/>
</dbReference>
<dbReference type="PROSITE" id="PS50113">
    <property type="entry name" value="PAC"/>
    <property type="match status" value="2"/>
</dbReference>
<dbReference type="SMART" id="SM01079">
    <property type="entry name" value="CHASE"/>
    <property type="match status" value="1"/>
</dbReference>
<dbReference type="Gene3D" id="3.30.450.350">
    <property type="entry name" value="CHASE domain"/>
    <property type="match status" value="1"/>
</dbReference>
<dbReference type="SUPFAM" id="SSF55785">
    <property type="entry name" value="PYP-like sensor domain (PAS domain)"/>
    <property type="match status" value="3"/>
</dbReference>
<evidence type="ECO:0000259" key="12">
    <source>
        <dbReference type="PROSITE" id="PS50112"/>
    </source>
</evidence>
<dbReference type="PRINTS" id="PR00344">
    <property type="entry name" value="BCTRLSENSOR"/>
</dbReference>
<evidence type="ECO:0000259" key="13">
    <source>
        <dbReference type="PROSITE" id="PS50113"/>
    </source>
</evidence>
<dbReference type="InterPro" id="IPR000700">
    <property type="entry name" value="PAS-assoc_C"/>
</dbReference>
<dbReference type="SMART" id="SM00387">
    <property type="entry name" value="HATPase_c"/>
    <property type="match status" value="1"/>
</dbReference>
<evidence type="ECO:0000313" key="17">
    <source>
        <dbReference type="Proteomes" id="UP000184384"/>
    </source>
</evidence>
<reference evidence="17" key="1">
    <citation type="submission" date="2016-11" db="EMBL/GenBank/DDBJ databases">
        <authorList>
            <person name="Varghese N."/>
            <person name="Submissions S."/>
        </authorList>
    </citation>
    <scope>NUCLEOTIDE SEQUENCE [LARGE SCALE GENOMIC DNA]</scope>
    <source>
        <strain evidence="17">DSM 19729</strain>
    </source>
</reference>
<evidence type="ECO:0000313" key="16">
    <source>
        <dbReference type="EMBL" id="SHH07826.1"/>
    </source>
</evidence>
<feature type="domain" description="PAC" evidence="13">
    <location>
        <begin position="668"/>
        <end position="719"/>
    </location>
</feature>
<dbReference type="InterPro" id="IPR036890">
    <property type="entry name" value="HATPase_C_sf"/>
</dbReference>
<dbReference type="EMBL" id="FQWO01000007">
    <property type="protein sequence ID" value="SHH07826.1"/>
    <property type="molecule type" value="Genomic_DNA"/>
</dbReference>
<dbReference type="Gene3D" id="3.30.565.10">
    <property type="entry name" value="Histidine kinase-like ATPase, C-terminal domain"/>
    <property type="match status" value="1"/>
</dbReference>
<dbReference type="Pfam" id="PF03924">
    <property type="entry name" value="CHASE"/>
    <property type="match status" value="1"/>
</dbReference>
<evidence type="ECO:0000256" key="10">
    <source>
        <dbReference type="SAM" id="Phobius"/>
    </source>
</evidence>
<evidence type="ECO:0000259" key="14">
    <source>
        <dbReference type="PROSITE" id="PS50839"/>
    </source>
</evidence>
<dbReference type="GO" id="GO:0007165">
    <property type="term" value="P:signal transduction"/>
    <property type="evidence" value="ECO:0007669"/>
    <property type="project" value="UniProtKB-ARBA"/>
</dbReference>
<organism evidence="16 17">
    <name type="scientific">Flavobacterium granuli</name>
    <dbReference type="NCBI Taxonomy" id="280093"/>
    <lineage>
        <taxon>Bacteria</taxon>
        <taxon>Pseudomonadati</taxon>
        <taxon>Bacteroidota</taxon>
        <taxon>Flavobacteriia</taxon>
        <taxon>Flavobacteriales</taxon>
        <taxon>Flavobacteriaceae</taxon>
        <taxon>Flavobacterium</taxon>
    </lineage>
</organism>
<feature type="transmembrane region" description="Helical" evidence="10">
    <location>
        <begin position="20"/>
        <end position="37"/>
    </location>
</feature>
<dbReference type="InterPro" id="IPR003594">
    <property type="entry name" value="HATPase_dom"/>
</dbReference>
<dbReference type="Pfam" id="PF13426">
    <property type="entry name" value="PAS_9"/>
    <property type="match status" value="1"/>
</dbReference>
<evidence type="ECO:0000256" key="6">
    <source>
        <dbReference type="ARBA" id="ARBA00022692"/>
    </source>
</evidence>
<dbReference type="InterPro" id="IPR013655">
    <property type="entry name" value="PAS_fold_3"/>
</dbReference>
<dbReference type="InterPro" id="IPR035965">
    <property type="entry name" value="PAS-like_dom_sf"/>
</dbReference>
<evidence type="ECO:0000256" key="9">
    <source>
        <dbReference type="ARBA" id="ARBA00023136"/>
    </source>
</evidence>
<dbReference type="InterPro" id="IPR052162">
    <property type="entry name" value="Sensor_kinase/Photoreceptor"/>
</dbReference>
<feature type="domain" description="PAS" evidence="12">
    <location>
        <begin position="592"/>
        <end position="666"/>
    </location>
</feature>
<dbReference type="PANTHER" id="PTHR43304:SF1">
    <property type="entry name" value="PAC DOMAIN-CONTAINING PROTEIN"/>
    <property type="match status" value="1"/>
</dbReference>
<feature type="domain" description="PAS" evidence="12">
    <location>
        <begin position="302"/>
        <end position="373"/>
    </location>
</feature>
<keyword evidence="8 10" id="KW-1133">Transmembrane helix</keyword>
<dbReference type="Proteomes" id="UP000237771">
    <property type="component" value="Unassembled WGS sequence"/>
</dbReference>
<feature type="transmembrane region" description="Helical" evidence="10">
    <location>
        <begin position="256"/>
        <end position="282"/>
    </location>
</feature>
<dbReference type="InterPro" id="IPR001610">
    <property type="entry name" value="PAC"/>
</dbReference>
<evidence type="ECO:0000256" key="3">
    <source>
        <dbReference type="ARBA" id="ARBA00012438"/>
    </source>
</evidence>
<dbReference type="InterPro" id="IPR004358">
    <property type="entry name" value="Sig_transdc_His_kin-like_C"/>
</dbReference>
<dbReference type="STRING" id="280093.SAMN05443373_10733"/>
<dbReference type="PROSITE" id="PS50109">
    <property type="entry name" value="HIS_KIN"/>
    <property type="match status" value="1"/>
</dbReference>
<keyword evidence="18" id="KW-1185">Reference proteome</keyword>
<dbReference type="Pfam" id="PF08447">
    <property type="entry name" value="PAS_3"/>
    <property type="match status" value="1"/>
</dbReference>
<evidence type="ECO:0000256" key="7">
    <source>
        <dbReference type="ARBA" id="ARBA00022777"/>
    </source>
</evidence>
<keyword evidence="6 10" id="KW-0812">Transmembrane</keyword>
<dbReference type="Gene3D" id="3.30.450.20">
    <property type="entry name" value="PAS domain"/>
    <property type="match status" value="3"/>
</dbReference>
<feature type="domain" description="CHASE" evidence="14">
    <location>
        <begin position="111"/>
        <end position="201"/>
    </location>
</feature>
<comment type="subcellular location">
    <subcellularLocation>
        <location evidence="2">Membrane</location>
    </subcellularLocation>
</comment>
<dbReference type="PANTHER" id="PTHR43304">
    <property type="entry name" value="PHYTOCHROME-LIKE PROTEIN CPH1"/>
    <property type="match status" value="1"/>
</dbReference>
<dbReference type="GO" id="GO:0004673">
    <property type="term" value="F:protein histidine kinase activity"/>
    <property type="evidence" value="ECO:0007669"/>
    <property type="project" value="UniProtKB-EC"/>
</dbReference>
<dbReference type="PROSITE" id="PS50112">
    <property type="entry name" value="PAS"/>
    <property type="match status" value="2"/>
</dbReference>
<dbReference type="InterPro" id="IPR005467">
    <property type="entry name" value="His_kinase_dom"/>
</dbReference>
<keyword evidence="9 10" id="KW-0472">Membrane</keyword>
<dbReference type="PROSITE" id="PS50839">
    <property type="entry name" value="CHASE"/>
    <property type="match status" value="1"/>
</dbReference>
<dbReference type="GO" id="GO:0016020">
    <property type="term" value="C:membrane"/>
    <property type="evidence" value="ECO:0007669"/>
    <property type="project" value="UniProtKB-SubCell"/>
</dbReference>
<comment type="catalytic activity">
    <reaction evidence="1">
        <text>ATP + protein L-histidine = ADP + protein N-phospho-L-histidine.</text>
        <dbReference type="EC" id="2.7.13.3"/>
    </reaction>
</comment>
<dbReference type="InterPro" id="IPR000014">
    <property type="entry name" value="PAS"/>
</dbReference>
<dbReference type="NCBIfam" id="TIGR00229">
    <property type="entry name" value="sensory_box"/>
    <property type="match status" value="2"/>
</dbReference>
<dbReference type="AlphaFoldDB" id="A0A1M5Q1Q8"/>
<dbReference type="InterPro" id="IPR042240">
    <property type="entry name" value="CHASE_sf"/>
</dbReference>
<evidence type="ECO:0000256" key="4">
    <source>
        <dbReference type="ARBA" id="ARBA00022553"/>
    </source>
</evidence>
<evidence type="ECO:0000313" key="18">
    <source>
        <dbReference type="Proteomes" id="UP000237771"/>
    </source>
</evidence>
<dbReference type="RefSeq" id="WP_072943935.1">
    <property type="nucleotide sequence ID" value="NZ_FQWO01000007.1"/>
</dbReference>
<reference evidence="15 18" key="3">
    <citation type="submission" date="2018-03" db="EMBL/GenBank/DDBJ databases">
        <title>Genomic Encyclopedia of Archaeal and Bacterial Type Strains, Phase II (KMG-II): from individual species to whole genera.</title>
        <authorList>
            <person name="Goeker M."/>
        </authorList>
    </citation>
    <scope>NUCLEOTIDE SEQUENCE [LARGE SCALE GENOMIC DNA]</scope>
    <source>
        <strain evidence="15 18">DSM 17797</strain>
    </source>
</reference>
<dbReference type="OrthoDB" id="5522855at2"/>
<dbReference type="CDD" id="cd00130">
    <property type="entry name" value="PAS"/>
    <property type="match status" value="2"/>
</dbReference>
<keyword evidence="5" id="KW-0808">Transferase</keyword>
<protein>
    <recommendedName>
        <fullName evidence="3">histidine kinase</fullName>
        <ecNumber evidence="3">2.7.13.3</ecNumber>
    </recommendedName>
</protein>
<dbReference type="Proteomes" id="UP000184384">
    <property type="component" value="Unassembled WGS sequence"/>
</dbReference>
<dbReference type="EC" id="2.7.13.3" evidence="3"/>
<dbReference type="SMART" id="SM00091">
    <property type="entry name" value="PAS"/>
    <property type="match status" value="2"/>
</dbReference>
<accession>A0A1M5Q1Q8</accession>
<evidence type="ECO:0000256" key="5">
    <source>
        <dbReference type="ARBA" id="ARBA00022679"/>
    </source>
</evidence>
<sequence>MDSEKKWSQFINWLLKKPKSIGFFISLFLSVIVFYIVSQQYQIAKKNEHLEMDNSLKAINQNIDQSLKNCYTAALTLALTLNNDGIPEDFEAISKKLLQSNNSIDAVQLVPNGVIRYVYPFKENQAALNFDILKSKEHQKEALKSITTKKMYFAGPLELKQGGIGIVGRFPVYIKNKFWGFSAVIIKLNTLLKISGINSINKSKYSFQISNKNPLTQKEDFFLPYAGDLSKTYYVTNTIPDGDWKLYLIAKNPNSFFIPLLLPAALGFILAALFGFSITLLLKKPAELQLLVNEQASNLEESEIKFKTIFDQASVGIAQMDYNTGDFIQINKKYCEMLGYTPLEMKNKNFQSVTHPEDLETSLSYMKKLKEGKIREYSIEKRYLTKSGGVFWGKLSISPFWETNQKNTTHIAIVEDITLRKENENLIQKSQLRFKSLFNNSPVALWEQDYSAVKKHLESLNLINESPEKVSLYLNTNPDLLLKCFSLVKVIDVNKQCLIQYAPRTKEEILNNNSIIFDKEAIPSFTKHLIAICKGQNYLKMDAQIKNPKGEIRDINLIYSVVKGYEETLERVIISTEDITDRKKDEKLILNSQQKIESLINTIDGIVWECDIQTLHFNFISKKVENILGYTADEWLACPTFWQDHIYADDREHVLKYCSDKVIENLDHDFEYRMVAKNGAIVWLRDIVNIVYENKQALSMRGIMIDITKTKEIEKDLNNSFHLVNEQNKRLLNFSYIVSHNLRSHTSNISSIINLIETSESEEETKEMVQLLKSVSNSLNESIFNLNEIVDIRKNANLITEKLNLKQYITNALTVLSDQIKNKNARIICTVEDTIEVNYNPAYLESILYNLLSNAIRYSHIERNPTVSISCSEENSKKILKVSDNGIGIDLVKNGDKIFGMYKTFSNNPHSKGIGLFITKNQIDAMGGKISVESEPNIGTTFKICIQ</sequence>
<dbReference type="SMART" id="SM00086">
    <property type="entry name" value="PAC"/>
    <property type="match status" value="3"/>
</dbReference>
<dbReference type="EMBL" id="PVUB01000007">
    <property type="protein sequence ID" value="PRZ22033.1"/>
    <property type="molecule type" value="Genomic_DNA"/>
</dbReference>
<proteinExistence type="predicted"/>
<evidence type="ECO:0000256" key="8">
    <source>
        <dbReference type="ARBA" id="ARBA00022989"/>
    </source>
</evidence>